<feature type="region of interest" description="Disordered" evidence="1">
    <location>
        <begin position="28"/>
        <end position="69"/>
    </location>
</feature>
<comment type="caution">
    <text evidence="2">The sequence shown here is derived from an EMBL/GenBank/DDBJ whole genome shotgun (WGS) entry which is preliminary data.</text>
</comment>
<protein>
    <submittedName>
        <fullName evidence="2">Uncharacterized protein</fullName>
    </submittedName>
</protein>
<dbReference type="EMBL" id="PVFZ01000009">
    <property type="protein sequence ID" value="PRF27449.1"/>
    <property type="molecule type" value="Genomic_DNA"/>
</dbReference>
<feature type="compositionally biased region" description="Low complexity" evidence="1">
    <location>
        <begin position="30"/>
        <end position="45"/>
    </location>
</feature>
<organism evidence="2 3">
    <name type="scientific">Burkholderia multivorans</name>
    <dbReference type="NCBI Taxonomy" id="87883"/>
    <lineage>
        <taxon>Bacteria</taxon>
        <taxon>Pseudomonadati</taxon>
        <taxon>Pseudomonadota</taxon>
        <taxon>Betaproteobacteria</taxon>
        <taxon>Burkholderiales</taxon>
        <taxon>Burkholderiaceae</taxon>
        <taxon>Burkholderia</taxon>
        <taxon>Burkholderia cepacia complex</taxon>
    </lineage>
</organism>
<sequence>MKRKDRAPGRRDDDWLFWHDAAVGRDRPFGRGASAVRAGAAPTARSRARRAAPCRRSAAGFAKRAPPTC</sequence>
<reference evidence="2 3" key="1">
    <citation type="submission" date="2018-03" db="EMBL/GenBank/DDBJ databases">
        <authorList>
            <person name="Nguyen K."/>
            <person name="Fouts D."/>
            <person name="Sutton G."/>
        </authorList>
    </citation>
    <scope>NUCLEOTIDE SEQUENCE [LARGE SCALE GENOMIC DNA]</scope>
    <source>
        <strain evidence="2 3">AU17135</strain>
    </source>
</reference>
<name>A0A8E2RZE4_9BURK</name>
<dbReference type="AlphaFoldDB" id="A0A8E2RZE4"/>
<evidence type="ECO:0000313" key="3">
    <source>
        <dbReference type="Proteomes" id="UP000237686"/>
    </source>
</evidence>
<accession>A0A8E2RZE4</accession>
<evidence type="ECO:0000256" key="1">
    <source>
        <dbReference type="SAM" id="MobiDB-lite"/>
    </source>
</evidence>
<evidence type="ECO:0000313" key="2">
    <source>
        <dbReference type="EMBL" id="PRF27449.1"/>
    </source>
</evidence>
<gene>
    <name evidence="2" type="ORF">C6P98_03745</name>
</gene>
<dbReference type="Proteomes" id="UP000237686">
    <property type="component" value="Unassembled WGS sequence"/>
</dbReference>
<proteinExistence type="predicted"/>